<evidence type="ECO:0000313" key="4">
    <source>
        <dbReference type="EMBL" id="SHO46232.1"/>
    </source>
</evidence>
<evidence type="ECO:0000256" key="1">
    <source>
        <dbReference type="ARBA" id="ARBA00009670"/>
    </source>
</evidence>
<dbReference type="EMBL" id="FRFE01000005">
    <property type="protein sequence ID" value="SHO46232.1"/>
    <property type="molecule type" value="Genomic_DNA"/>
</dbReference>
<dbReference type="InterPro" id="IPR050154">
    <property type="entry name" value="UbiB_kinase"/>
</dbReference>
<dbReference type="Pfam" id="PF03109">
    <property type="entry name" value="ABC1"/>
    <property type="match status" value="1"/>
</dbReference>
<feature type="transmembrane region" description="Helical" evidence="2">
    <location>
        <begin position="505"/>
        <end position="525"/>
    </location>
</feature>
<dbReference type="Proteomes" id="UP000184603">
    <property type="component" value="Unassembled WGS sequence"/>
</dbReference>
<dbReference type="InterPro" id="IPR011009">
    <property type="entry name" value="Kinase-like_dom_sf"/>
</dbReference>
<keyword evidence="2" id="KW-0812">Transmembrane</keyword>
<evidence type="ECO:0000259" key="3">
    <source>
        <dbReference type="Pfam" id="PF03109"/>
    </source>
</evidence>
<protein>
    <submittedName>
        <fullName evidence="4">2-octaprenylphenol hydroxylase</fullName>
    </submittedName>
</protein>
<reference evidence="4 5" key="1">
    <citation type="submission" date="2016-12" db="EMBL/GenBank/DDBJ databases">
        <authorList>
            <person name="Song W.-J."/>
            <person name="Kurnit D.M."/>
        </authorList>
    </citation>
    <scope>NUCLEOTIDE SEQUENCE [LARGE SCALE GENOMIC DNA]</scope>
    <source>
        <strain evidence="4 5">DSM 18488</strain>
    </source>
</reference>
<name>A0A1M7Y375_9BACT</name>
<dbReference type="InterPro" id="IPR004147">
    <property type="entry name" value="ABC1_dom"/>
</dbReference>
<dbReference type="AlphaFoldDB" id="A0A1M7Y375"/>
<dbReference type="PANTHER" id="PTHR10566">
    <property type="entry name" value="CHAPERONE-ACTIVITY OF BC1 COMPLEX CABC1 -RELATED"/>
    <property type="match status" value="1"/>
</dbReference>
<feature type="domain" description="ABC1 atypical kinase-like" evidence="3">
    <location>
        <begin position="101"/>
        <end position="343"/>
    </location>
</feature>
<gene>
    <name evidence="4" type="ORF">SAMN02745220_01379</name>
</gene>
<keyword evidence="2" id="KW-1133">Transmembrane helix</keyword>
<dbReference type="CDD" id="cd05121">
    <property type="entry name" value="ABC1_ADCK3-like"/>
    <property type="match status" value="1"/>
</dbReference>
<dbReference type="SUPFAM" id="SSF56112">
    <property type="entry name" value="Protein kinase-like (PK-like)"/>
    <property type="match status" value="1"/>
</dbReference>
<dbReference type="RefSeq" id="WP_234981129.1">
    <property type="nucleotide sequence ID" value="NZ_FRFE01000005.1"/>
</dbReference>
<organism evidence="4 5">
    <name type="scientific">Desulfopila aestuarii DSM 18488</name>
    <dbReference type="NCBI Taxonomy" id="1121416"/>
    <lineage>
        <taxon>Bacteria</taxon>
        <taxon>Pseudomonadati</taxon>
        <taxon>Thermodesulfobacteriota</taxon>
        <taxon>Desulfobulbia</taxon>
        <taxon>Desulfobulbales</taxon>
        <taxon>Desulfocapsaceae</taxon>
        <taxon>Desulfopila</taxon>
    </lineage>
</organism>
<keyword evidence="2" id="KW-0472">Membrane</keyword>
<comment type="similarity">
    <text evidence="1">Belongs to the protein kinase superfamily. ADCK protein kinase family.</text>
</comment>
<evidence type="ECO:0000313" key="5">
    <source>
        <dbReference type="Proteomes" id="UP000184603"/>
    </source>
</evidence>
<accession>A0A1M7Y375</accession>
<evidence type="ECO:0000256" key="2">
    <source>
        <dbReference type="SAM" id="Phobius"/>
    </source>
</evidence>
<keyword evidence="5" id="KW-1185">Reference proteome</keyword>
<dbReference type="PANTHER" id="PTHR10566:SF113">
    <property type="entry name" value="PROTEIN ACTIVITY OF BC1 COMPLEX KINASE 7, CHLOROPLASTIC"/>
    <property type="match status" value="1"/>
</dbReference>
<dbReference type="STRING" id="1121416.SAMN02745220_01379"/>
<proteinExistence type="inferred from homology"/>
<feature type="transmembrane region" description="Helical" evidence="2">
    <location>
        <begin position="537"/>
        <end position="559"/>
    </location>
</feature>
<sequence>MMKIGTIKRTIRSTKRLAEIIKVLSRFGFQQVVLDTGLHRVLDSVKEDWTSDIAPSAANQPRAVRFRMVLEALGPTFVKIGQILSTRPDLIPEEWAEELKKLQDRCSNVPFSSIYEVLEKEFPTSLDTLFSSIEETPLAAASLAQVHRARLVDDSEVVIKVLRPGSRKMVEEDMTLLESIAQLVEQYFSDLGYSPTSVAKEFSRELLKELNMVNEGQATDRLRRYFEHDSTVYFPRVHWQATTRNILTLEEIKGRLLSTLHPDDLSREERRAIVARGTDAVFAQCLQYGFFHADPHPGNIILKDDNSICFIDCGLTGQLDRQTTEHLIDLVAGIIQGNIDKLCRVVIELTDVDPVITDRRDFRTDVKHLSSHFQSTDLAHLDIASLLSEFFSMLQRYKIRCPGDLILLTKALTTIEGVAEQFDPTFDVLSHVEPRIQKIVMSRYGFFAMKDRVQKTLTNYLELFEEMPGDLQRFLGYFRHSRFTLNLELKRIEHLAEKIDLASRVMGMAMIIAALIVGSSILILADRMSDKPGFLGTLGIIGLILAGINSAGFIASFLLPKKRK</sequence>